<protein>
    <submittedName>
        <fullName evidence="11">Uncharacterized protein</fullName>
    </submittedName>
</protein>
<comment type="caution">
    <text evidence="11">The sequence shown here is derived from an EMBL/GenBank/DDBJ whole genome shotgun (WGS) entry which is preliminary data.</text>
</comment>
<dbReference type="PANTHER" id="PTHR45624">
    <property type="entry name" value="MITOCHONDRIAL BASIC AMINO ACIDS TRANSPORTER-RELATED"/>
    <property type="match status" value="1"/>
</dbReference>
<keyword evidence="8 9" id="KW-0472">Membrane</keyword>
<dbReference type="EMBL" id="JAYMYQ010000001">
    <property type="protein sequence ID" value="KAK7363179.1"/>
    <property type="molecule type" value="Genomic_DNA"/>
</dbReference>
<comment type="subcellular location">
    <subcellularLocation>
        <location evidence="1">Mitochondrion membrane</location>
        <topology evidence="1">Multi-pass membrane protein</topology>
    </subcellularLocation>
</comment>
<keyword evidence="3 10" id="KW-0813">Transport</keyword>
<dbReference type="PROSITE" id="PS50920">
    <property type="entry name" value="SOLCAR"/>
    <property type="match status" value="2"/>
</dbReference>
<dbReference type="Pfam" id="PF00153">
    <property type="entry name" value="Mito_carr"/>
    <property type="match status" value="2"/>
</dbReference>
<comment type="similarity">
    <text evidence="2 10">Belongs to the mitochondrial carrier (TC 2.A.29) family.</text>
</comment>
<evidence type="ECO:0000313" key="12">
    <source>
        <dbReference type="Proteomes" id="UP001367508"/>
    </source>
</evidence>
<dbReference type="GO" id="GO:0031966">
    <property type="term" value="C:mitochondrial membrane"/>
    <property type="evidence" value="ECO:0007669"/>
    <property type="project" value="UniProtKB-SubCell"/>
</dbReference>
<evidence type="ECO:0000313" key="11">
    <source>
        <dbReference type="EMBL" id="KAK7363179.1"/>
    </source>
</evidence>
<evidence type="ECO:0000256" key="8">
    <source>
        <dbReference type="ARBA" id="ARBA00023136"/>
    </source>
</evidence>
<name>A0AAN9MY47_CANGL</name>
<evidence type="ECO:0000256" key="10">
    <source>
        <dbReference type="RuleBase" id="RU000488"/>
    </source>
</evidence>
<dbReference type="InterPro" id="IPR023395">
    <property type="entry name" value="MCP_dom_sf"/>
</dbReference>
<evidence type="ECO:0000256" key="1">
    <source>
        <dbReference type="ARBA" id="ARBA00004225"/>
    </source>
</evidence>
<dbReference type="InterPro" id="IPR050567">
    <property type="entry name" value="Mitochondrial_Carrier"/>
</dbReference>
<dbReference type="GO" id="GO:0022857">
    <property type="term" value="F:transmembrane transporter activity"/>
    <property type="evidence" value="ECO:0007669"/>
    <property type="project" value="TreeGrafter"/>
</dbReference>
<reference evidence="11 12" key="1">
    <citation type="submission" date="2024-01" db="EMBL/GenBank/DDBJ databases">
        <title>The genomes of 5 underutilized Papilionoideae crops provide insights into root nodulation and disease resistanc.</title>
        <authorList>
            <person name="Jiang F."/>
        </authorList>
    </citation>
    <scope>NUCLEOTIDE SEQUENCE [LARGE SCALE GENOMIC DNA]</scope>
    <source>
        <strain evidence="11">LVBAO_FW01</strain>
        <tissue evidence="11">Leaves</tissue>
    </source>
</reference>
<evidence type="ECO:0000256" key="2">
    <source>
        <dbReference type="ARBA" id="ARBA00006375"/>
    </source>
</evidence>
<feature type="repeat" description="Solcar" evidence="9">
    <location>
        <begin position="211"/>
        <end position="365"/>
    </location>
</feature>
<evidence type="ECO:0000256" key="3">
    <source>
        <dbReference type="ARBA" id="ARBA00022448"/>
    </source>
</evidence>
<dbReference type="SUPFAM" id="SSF103506">
    <property type="entry name" value="Mitochondrial carrier"/>
    <property type="match status" value="1"/>
</dbReference>
<keyword evidence="4 9" id="KW-0812">Transmembrane</keyword>
<feature type="repeat" description="Solcar" evidence="9">
    <location>
        <begin position="118"/>
        <end position="204"/>
    </location>
</feature>
<keyword evidence="12" id="KW-1185">Reference proteome</keyword>
<proteinExistence type="inferred from homology"/>
<dbReference type="Gene3D" id="1.50.40.10">
    <property type="entry name" value="Mitochondrial carrier domain"/>
    <property type="match status" value="1"/>
</dbReference>
<dbReference type="Proteomes" id="UP001367508">
    <property type="component" value="Unassembled WGS sequence"/>
</dbReference>
<sequence length="490" mass="53511">MCSFDKLGERVFYSASSSLNLFSISFDKTTFYCFSQHPACSPFVLLEKVLLELDVSDLREKGSCIRLGLLLHKLNPNHCHNPRGEFLAALEPVCRWLLLAGADILRVDVKMEELSQNQTIIVHGIAGAGSVALATGLTYPLDTIKVLTQVGSSAGKELNAAQVLMRVLSLSGNAGLFNGFGWLALGRIFGLGTRYGVYEILTAFYKDGREDNYLFASEALLAGMIAGAIETVISSPFELIKLRMQVTSASYIPSSNFALQKGAPTPLIARLLNGCYPDKRSLNQYVGLISTLTAKNTNVTNALLEYPWTMTGSGRPPSVCNVRRPSDVISLEGWSTLWRGLRSGIVRDSVFGGVFFSSWQFLHQAMLDWKAVGMNPPPRLNEEVGPLSPLVVSLSAGFSASVAAAASHGFDTARSRSQCTVLPKYVSKERRLLKWKRLGNKFERYTGIHPSDTNVLFRGIGLRMARSGLASFMIVGSYFIVADHLASSLT</sequence>
<dbReference type="PANTHER" id="PTHR45624:SF36">
    <property type="entry name" value="S-ADENOSYLMETHIONINE CARRIER 2, CHLOROPLASTIC-RELATED"/>
    <property type="match status" value="1"/>
</dbReference>
<dbReference type="InterPro" id="IPR018108">
    <property type="entry name" value="MCP_transmembrane"/>
</dbReference>
<dbReference type="AlphaFoldDB" id="A0AAN9MY47"/>
<keyword evidence="7" id="KW-0496">Mitochondrion</keyword>
<evidence type="ECO:0000256" key="5">
    <source>
        <dbReference type="ARBA" id="ARBA00022737"/>
    </source>
</evidence>
<keyword evidence="6" id="KW-1133">Transmembrane helix</keyword>
<gene>
    <name evidence="11" type="ORF">VNO77_05310</name>
</gene>
<evidence type="ECO:0000256" key="9">
    <source>
        <dbReference type="PROSITE-ProRule" id="PRU00282"/>
    </source>
</evidence>
<evidence type="ECO:0000256" key="4">
    <source>
        <dbReference type="ARBA" id="ARBA00022692"/>
    </source>
</evidence>
<organism evidence="11 12">
    <name type="scientific">Canavalia gladiata</name>
    <name type="common">Sword bean</name>
    <name type="synonym">Dolichos gladiatus</name>
    <dbReference type="NCBI Taxonomy" id="3824"/>
    <lineage>
        <taxon>Eukaryota</taxon>
        <taxon>Viridiplantae</taxon>
        <taxon>Streptophyta</taxon>
        <taxon>Embryophyta</taxon>
        <taxon>Tracheophyta</taxon>
        <taxon>Spermatophyta</taxon>
        <taxon>Magnoliopsida</taxon>
        <taxon>eudicotyledons</taxon>
        <taxon>Gunneridae</taxon>
        <taxon>Pentapetalae</taxon>
        <taxon>rosids</taxon>
        <taxon>fabids</taxon>
        <taxon>Fabales</taxon>
        <taxon>Fabaceae</taxon>
        <taxon>Papilionoideae</taxon>
        <taxon>50 kb inversion clade</taxon>
        <taxon>NPAAA clade</taxon>
        <taxon>indigoferoid/millettioid clade</taxon>
        <taxon>Phaseoleae</taxon>
        <taxon>Canavalia</taxon>
    </lineage>
</organism>
<keyword evidence="5" id="KW-0677">Repeat</keyword>
<evidence type="ECO:0000256" key="6">
    <source>
        <dbReference type="ARBA" id="ARBA00022989"/>
    </source>
</evidence>
<evidence type="ECO:0000256" key="7">
    <source>
        <dbReference type="ARBA" id="ARBA00023128"/>
    </source>
</evidence>
<accession>A0AAN9MY47</accession>